<reference evidence="13 14" key="1">
    <citation type="submission" date="2021-04" db="EMBL/GenBank/DDBJ databases">
        <title>Paenibacillus sp. DLE-14 whole genome sequence.</title>
        <authorList>
            <person name="Ham Y.J."/>
        </authorList>
    </citation>
    <scope>NUCLEOTIDE SEQUENCE [LARGE SCALE GENOMIC DNA]</scope>
    <source>
        <strain evidence="13 14">DLE-14</strain>
    </source>
</reference>
<organism evidence="13 14">
    <name type="scientific">Paenibacillus lignilyticus</name>
    <dbReference type="NCBI Taxonomy" id="1172615"/>
    <lineage>
        <taxon>Bacteria</taxon>
        <taxon>Bacillati</taxon>
        <taxon>Bacillota</taxon>
        <taxon>Bacilli</taxon>
        <taxon>Bacillales</taxon>
        <taxon>Paenibacillaceae</taxon>
        <taxon>Paenibacillus</taxon>
    </lineage>
</organism>
<evidence type="ECO:0000259" key="10">
    <source>
        <dbReference type="Pfam" id="PF00703"/>
    </source>
</evidence>
<comment type="pathway">
    <text evidence="2">Glycan metabolism; N-glycan degradation.</text>
</comment>
<dbReference type="PANTHER" id="PTHR43730:SF1">
    <property type="entry name" value="BETA-MANNOSIDASE"/>
    <property type="match status" value="1"/>
</dbReference>
<dbReference type="Gene3D" id="2.60.120.260">
    <property type="entry name" value="Galactose-binding domain-like"/>
    <property type="match status" value="1"/>
</dbReference>
<gene>
    <name evidence="13" type="ORF">I8J30_14130</name>
</gene>
<dbReference type="SUPFAM" id="SSF49785">
    <property type="entry name" value="Galactose-binding domain-like"/>
    <property type="match status" value="1"/>
</dbReference>
<comment type="caution">
    <text evidence="13">The sequence shown here is derived from an EMBL/GenBank/DDBJ whole genome shotgun (WGS) entry which is preliminary data.</text>
</comment>
<dbReference type="SUPFAM" id="SSF51445">
    <property type="entry name" value="(Trans)glycosidases"/>
    <property type="match status" value="1"/>
</dbReference>
<comment type="similarity">
    <text evidence="6">Belongs to the glycosyl hydrolase 2 family. Beta-mannosidase B subfamily.</text>
</comment>
<dbReference type="InterPro" id="IPR008979">
    <property type="entry name" value="Galactose-bd-like_sf"/>
</dbReference>
<evidence type="ECO:0000256" key="7">
    <source>
        <dbReference type="ARBA" id="ARBA00041069"/>
    </source>
</evidence>
<evidence type="ECO:0000313" key="14">
    <source>
        <dbReference type="Proteomes" id="UP000673394"/>
    </source>
</evidence>
<evidence type="ECO:0000256" key="9">
    <source>
        <dbReference type="SAM" id="MobiDB-lite"/>
    </source>
</evidence>
<keyword evidence="14" id="KW-1185">Reference proteome</keyword>
<dbReference type="InterPro" id="IPR050887">
    <property type="entry name" value="Beta-mannosidase_GH2"/>
</dbReference>
<evidence type="ECO:0000256" key="6">
    <source>
        <dbReference type="ARBA" id="ARBA00038429"/>
    </source>
</evidence>
<evidence type="ECO:0000256" key="8">
    <source>
        <dbReference type="ARBA" id="ARBA00041614"/>
    </source>
</evidence>
<name>A0ABS5CCY0_9BACL</name>
<comment type="catalytic activity">
    <reaction evidence="1">
        <text>Hydrolysis of terminal, non-reducing beta-D-mannose residues in beta-D-mannosides.</text>
        <dbReference type="EC" id="3.2.1.25"/>
    </reaction>
</comment>
<dbReference type="InterPro" id="IPR006102">
    <property type="entry name" value="Ig-like_GH2"/>
</dbReference>
<dbReference type="EMBL" id="JAGKSP010000005">
    <property type="protein sequence ID" value="MBP3963851.1"/>
    <property type="molecule type" value="Genomic_DNA"/>
</dbReference>
<evidence type="ECO:0000256" key="1">
    <source>
        <dbReference type="ARBA" id="ARBA00000829"/>
    </source>
</evidence>
<dbReference type="InterPro" id="IPR036156">
    <property type="entry name" value="Beta-gal/glucu_dom_sf"/>
</dbReference>
<evidence type="ECO:0000256" key="4">
    <source>
        <dbReference type="ARBA" id="ARBA00022801"/>
    </source>
</evidence>
<dbReference type="InterPro" id="IPR013783">
    <property type="entry name" value="Ig-like_fold"/>
</dbReference>
<dbReference type="Proteomes" id="UP000673394">
    <property type="component" value="Unassembled WGS sequence"/>
</dbReference>
<evidence type="ECO:0000256" key="2">
    <source>
        <dbReference type="ARBA" id="ARBA00004740"/>
    </source>
</evidence>
<accession>A0ABS5CCY0</accession>
<dbReference type="Gene3D" id="3.20.20.80">
    <property type="entry name" value="Glycosidases"/>
    <property type="match status" value="1"/>
</dbReference>
<dbReference type="SUPFAM" id="SSF49303">
    <property type="entry name" value="beta-Galactosidase/glucuronidase domain"/>
    <property type="match status" value="2"/>
</dbReference>
<dbReference type="Gene3D" id="2.60.40.10">
    <property type="entry name" value="Immunoglobulins"/>
    <property type="match status" value="3"/>
</dbReference>
<dbReference type="InterPro" id="IPR054593">
    <property type="entry name" value="Beta-mannosidase-like_N2"/>
</dbReference>
<dbReference type="EC" id="3.2.1.25" evidence="3"/>
<proteinExistence type="inferred from homology"/>
<evidence type="ECO:0000313" key="13">
    <source>
        <dbReference type="EMBL" id="MBP3963851.1"/>
    </source>
</evidence>
<feature type="region of interest" description="Disordered" evidence="9">
    <location>
        <begin position="482"/>
        <end position="506"/>
    </location>
</feature>
<dbReference type="PANTHER" id="PTHR43730">
    <property type="entry name" value="BETA-MANNOSIDASE"/>
    <property type="match status" value="1"/>
</dbReference>
<feature type="domain" description="Beta-mannosidase-like galactose-binding" evidence="12">
    <location>
        <begin position="32"/>
        <end position="193"/>
    </location>
</feature>
<evidence type="ECO:0000256" key="5">
    <source>
        <dbReference type="ARBA" id="ARBA00023295"/>
    </source>
</evidence>
<dbReference type="Pfam" id="PF00703">
    <property type="entry name" value="Glyco_hydro_2"/>
    <property type="match status" value="1"/>
</dbReference>
<dbReference type="Pfam" id="PF22666">
    <property type="entry name" value="Glyco_hydro_2_N2"/>
    <property type="match status" value="1"/>
</dbReference>
<feature type="domain" description="Mannosidase Ig/CBM-like" evidence="11">
    <location>
        <begin position="669"/>
        <end position="750"/>
    </location>
</feature>
<dbReference type="Pfam" id="PF17786">
    <property type="entry name" value="Mannosidase_ig"/>
    <property type="match status" value="1"/>
</dbReference>
<sequence length="829" mass="94706">MGIGRQELNGAWKLRGADGQRGAVKTHHLFETDAAKWMDATVPSEVHLELMKQGLIEEPTEGLNALSARWVGENLWSYRRSFAASEEAISNHAWLIFEGLDYHAKIYLNEELIGEHANFYRPCKVAVTGKLRKENLLVIVLDSGLHMAGNKSIEGYYENSQDHELHKRIWLRKPQSSFGWDWSTRLVNVGIHKPVALEWATSVRLDDVVVLSEVNETMDEAVVTVRAFVEGCGENPVSGKLTVRIGEETSAVQSFDYTIEPGMQRLEAKCTVAKPKLWWPAGHGEQHLASVEVELHAADELAGKRSKRIGFRKLRINQDPHPSGGSYFYLEVNDRPVFAKGANAIPPDMIFQRADRARYEGLISRALEANFNFLRVWGGGIYETDDFYESCDDHGIMVWQDFVFACADYPVTDASFMSNVKQEAIHNVRRLAHHPSLVMYCGNNENEWHTFYREEGIIYPDYALYHHILPRIVQEEDPGRYYQPSSPFSPDHQYPNANDRGDQHPWTVGFENNDFRDYREMICRFPNEGGILGTTSLPATNACLPEGGGSVLSYAWQQHDNAVDSWFALSAPDKQISDWIGLDPRSMSIEQFVYYGGLIQGEGLREYIDNFRRRMFDCASAIFWMFNDCWPATRSWTVVDYYLNRTPAFYPVKRAFQPISVVAAKEGQTVRIFGINETEQTWVGELQVGLFRFSGAYVMDERLKVELPPNTSVCVMEFSDAQWEEAGISDTAVFARLLNEQEDTVARNRLILPRFVEMRWDKPHIEVVREDSYAVFRSDVFAWGVCIDLDGTEPLSDNFFDIWPGMAYRIPWPEDRALPAVRYVGNLVE</sequence>
<dbReference type="InterPro" id="IPR017853">
    <property type="entry name" value="GH"/>
</dbReference>
<feature type="domain" description="Glycoside hydrolase family 2 immunoglobulin-like beta-sandwich" evidence="10">
    <location>
        <begin position="203"/>
        <end position="312"/>
    </location>
</feature>
<keyword evidence="4" id="KW-0378">Hydrolase</keyword>
<dbReference type="RefSeq" id="WP_210658657.1">
    <property type="nucleotide sequence ID" value="NZ_JAGKSP010000005.1"/>
</dbReference>
<keyword evidence="5" id="KW-0326">Glycosidase</keyword>
<evidence type="ECO:0000256" key="3">
    <source>
        <dbReference type="ARBA" id="ARBA00012754"/>
    </source>
</evidence>
<evidence type="ECO:0000259" key="11">
    <source>
        <dbReference type="Pfam" id="PF17786"/>
    </source>
</evidence>
<dbReference type="InterPro" id="IPR041447">
    <property type="entry name" value="Mannosidase_ig"/>
</dbReference>
<evidence type="ECO:0000259" key="12">
    <source>
        <dbReference type="Pfam" id="PF22666"/>
    </source>
</evidence>
<protein>
    <recommendedName>
        <fullName evidence="7">Beta-mannosidase B</fullName>
        <ecNumber evidence="3">3.2.1.25</ecNumber>
    </recommendedName>
    <alternativeName>
        <fullName evidence="8">Mannanase B</fullName>
    </alternativeName>
</protein>